<accession>A0A0B6Y4U5</accession>
<dbReference type="GO" id="GO:0050808">
    <property type="term" value="P:synapse organization"/>
    <property type="evidence" value="ECO:0007669"/>
    <property type="project" value="TreeGrafter"/>
</dbReference>
<dbReference type="SMART" id="SM00409">
    <property type="entry name" value="IG"/>
    <property type="match status" value="1"/>
</dbReference>
<dbReference type="EMBL" id="HACG01004309">
    <property type="protein sequence ID" value="CEK51174.1"/>
    <property type="molecule type" value="Transcribed_RNA"/>
</dbReference>
<dbReference type="InterPro" id="IPR003598">
    <property type="entry name" value="Ig_sub2"/>
</dbReference>
<dbReference type="SUPFAM" id="SSF48726">
    <property type="entry name" value="Immunoglobulin"/>
    <property type="match status" value="2"/>
</dbReference>
<dbReference type="PROSITE" id="PS50835">
    <property type="entry name" value="IG_LIKE"/>
    <property type="match status" value="1"/>
</dbReference>
<feature type="non-terminal residue" evidence="4">
    <location>
        <position position="1"/>
    </location>
</feature>
<dbReference type="InterPro" id="IPR013783">
    <property type="entry name" value="Ig-like_fold"/>
</dbReference>
<evidence type="ECO:0000313" key="4">
    <source>
        <dbReference type="EMBL" id="CEK51174.1"/>
    </source>
</evidence>
<sequence>VTYQLYKEGVAFSLPSRFKLTQGVLSMSTARKEDRGNYMIKGTNNQGFATFNFSLNVKYPAEIVNITNKLALDEGETAIFTCKFDANPVTPDIVTWSREDFDMSRTRARLEGNISYLSVTDLTREDSGTFKCAADNRIGSPDAKTTKLIVKFAPVIDKSPEISRSAGEKG</sequence>
<dbReference type="GO" id="GO:0007156">
    <property type="term" value="P:homophilic cell adhesion via plasma membrane adhesion molecules"/>
    <property type="evidence" value="ECO:0007669"/>
    <property type="project" value="TreeGrafter"/>
</dbReference>
<dbReference type="InterPro" id="IPR003599">
    <property type="entry name" value="Ig_sub"/>
</dbReference>
<dbReference type="Pfam" id="PF07679">
    <property type="entry name" value="I-set"/>
    <property type="match status" value="1"/>
</dbReference>
<feature type="non-terminal residue" evidence="4">
    <location>
        <position position="170"/>
    </location>
</feature>
<dbReference type="AlphaFoldDB" id="A0A0B6Y4U5"/>
<dbReference type="Gene3D" id="2.60.40.10">
    <property type="entry name" value="Immunoglobulins"/>
    <property type="match status" value="2"/>
</dbReference>
<dbReference type="GO" id="GO:0043025">
    <property type="term" value="C:neuronal cell body"/>
    <property type="evidence" value="ECO:0007669"/>
    <property type="project" value="TreeGrafter"/>
</dbReference>
<dbReference type="InterPro" id="IPR036179">
    <property type="entry name" value="Ig-like_dom_sf"/>
</dbReference>
<reference evidence="4" key="1">
    <citation type="submission" date="2014-12" db="EMBL/GenBank/DDBJ databases">
        <title>Insight into the proteome of Arion vulgaris.</title>
        <authorList>
            <person name="Aradska J."/>
            <person name="Bulat T."/>
            <person name="Smidak R."/>
            <person name="Sarate P."/>
            <person name="Gangsoo J."/>
            <person name="Sialana F."/>
            <person name="Bilban M."/>
            <person name="Lubec G."/>
        </authorList>
    </citation>
    <scope>NUCLEOTIDE SEQUENCE</scope>
    <source>
        <tissue evidence="4">Skin</tissue>
    </source>
</reference>
<dbReference type="PANTHER" id="PTHR45080:SF8">
    <property type="entry name" value="IG-LIKE DOMAIN-CONTAINING PROTEIN"/>
    <property type="match status" value="1"/>
</dbReference>
<keyword evidence="2" id="KW-1015">Disulfide bond</keyword>
<organism evidence="4">
    <name type="scientific">Arion vulgaris</name>
    <dbReference type="NCBI Taxonomy" id="1028688"/>
    <lineage>
        <taxon>Eukaryota</taxon>
        <taxon>Metazoa</taxon>
        <taxon>Spiralia</taxon>
        <taxon>Lophotrochozoa</taxon>
        <taxon>Mollusca</taxon>
        <taxon>Gastropoda</taxon>
        <taxon>Heterobranchia</taxon>
        <taxon>Euthyneura</taxon>
        <taxon>Panpulmonata</taxon>
        <taxon>Eupulmonata</taxon>
        <taxon>Stylommatophora</taxon>
        <taxon>Helicina</taxon>
        <taxon>Arionoidea</taxon>
        <taxon>Arionidae</taxon>
        <taxon>Arion</taxon>
    </lineage>
</organism>
<dbReference type="GO" id="GO:0005886">
    <property type="term" value="C:plasma membrane"/>
    <property type="evidence" value="ECO:0007669"/>
    <property type="project" value="TreeGrafter"/>
</dbReference>
<keyword evidence="1" id="KW-0732">Signal</keyword>
<evidence type="ECO:0000256" key="2">
    <source>
        <dbReference type="ARBA" id="ARBA00023157"/>
    </source>
</evidence>
<evidence type="ECO:0000259" key="3">
    <source>
        <dbReference type="PROSITE" id="PS50835"/>
    </source>
</evidence>
<dbReference type="PANTHER" id="PTHR45080">
    <property type="entry name" value="CONTACTIN 5"/>
    <property type="match status" value="1"/>
</dbReference>
<dbReference type="GO" id="GO:0008046">
    <property type="term" value="F:axon guidance receptor activity"/>
    <property type="evidence" value="ECO:0007669"/>
    <property type="project" value="TreeGrafter"/>
</dbReference>
<evidence type="ECO:0000256" key="1">
    <source>
        <dbReference type="ARBA" id="ARBA00022729"/>
    </source>
</evidence>
<dbReference type="SMART" id="SM00408">
    <property type="entry name" value="IGc2"/>
    <property type="match status" value="1"/>
</dbReference>
<gene>
    <name evidence="4" type="primary">ORF12719</name>
</gene>
<dbReference type="GO" id="GO:0030424">
    <property type="term" value="C:axon"/>
    <property type="evidence" value="ECO:0007669"/>
    <property type="project" value="TreeGrafter"/>
</dbReference>
<dbReference type="InterPro" id="IPR013098">
    <property type="entry name" value="Ig_I-set"/>
</dbReference>
<dbReference type="InterPro" id="IPR050958">
    <property type="entry name" value="Cell_Adh-Cytoskel_Orgn"/>
</dbReference>
<proteinExistence type="predicted"/>
<protein>
    <recommendedName>
        <fullName evidence="3">Ig-like domain-containing protein</fullName>
    </recommendedName>
</protein>
<dbReference type="InterPro" id="IPR007110">
    <property type="entry name" value="Ig-like_dom"/>
</dbReference>
<feature type="domain" description="Ig-like" evidence="3">
    <location>
        <begin position="60"/>
        <end position="150"/>
    </location>
</feature>
<name>A0A0B6Y4U5_9EUPU</name>